<gene>
    <name evidence="2" type="ORF">R3P38DRAFT_3375227</name>
    <name evidence="3" type="ORF">R3P38DRAFT_3375228</name>
</gene>
<keyword evidence="4" id="KW-1185">Reference proteome</keyword>
<dbReference type="Proteomes" id="UP001362999">
    <property type="component" value="Unassembled WGS sequence"/>
</dbReference>
<proteinExistence type="predicted"/>
<evidence type="ECO:0000313" key="2">
    <source>
        <dbReference type="EMBL" id="KAK6984222.1"/>
    </source>
</evidence>
<dbReference type="EMBL" id="JAWWNJ010000140">
    <property type="protein sequence ID" value="KAK6984222.1"/>
    <property type="molecule type" value="Genomic_DNA"/>
</dbReference>
<feature type="compositionally biased region" description="Basic and acidic residues" evidence="1">
    <location>
        <begin position="317"/>
        <end position="331"/>
    </location>
</feature>
<evidence type="ECO:0000256" key="1">
    <source>
        <dbReference type="SAM" id="MobiDB-lite"/>
    </source>
</evidence>
<accession>A0AAV9ZJ54</accession>
<comment type="caution">
    <text evidence="2">The sequence shown here is derived from an EMBL/GenBank/DDBJ whole genome shotgun (WGS) entry which is preliminary data.</text>
</comment>
<name>A0AAV9ZJ54_9AGAR</name>
<reference evidence="2 4" key="1">
    <citation type="journal article" date="2024" name="J Genomics">
        <title>Draft genome sequencing and assembly of Favolaschia claudopus CIRM-BRFM 2984 isolated from oak limbs.</title>
        <authorList>
            <person name="Navarro D."/>
            <person name="Drula E."/>
            <person name="Chaduli D."/>
            <person name="Cazenave R."/>
            <person name="Ahrendt S."/>
            <person name="Wang J."/>
            <person name="Lipzen A."/>
            <person name="Daum C."/>
            <person name="Barry K."/>
            <person name="Grigoriev I.V."/>
            <person name="Favel A."/>
            <person name="Rosso M.N."/>
            <person name="Martin F."/>
        </authorList>
    </citation>
    <scope>NUCLEOTIDE SEQUENCE [LARGE SCALE GENOMIC DNA]</scope>
    <source>
        <strain evidence="2 4">CIRM-BRFM 2984</strain>
    </source>
</reference>
<dbReference type="AlphaFoldDB" id="A0AAV9ZJ54"/>
<dbReference type="EMBL" id="JAWWNJ010000140">
    <property type="protein sequence ID" value="KAK6984224.1"/>
    <property type="molecule type" value="Genomic_DNA"/>
</dbReference>
<organism evidence="2 4">
    <name type="scientific">Favolaschia claudopus</name>
    <dbReference type="NCBI Taxonomy" id="2862362"/>
    <lineage>
        <taxon>Eukaryota</taxon>
        <taxon>Fungi</taxon>
        <taxon>Dikarya</taxon>
        <taxon>Basidiomycota</taxon>
        <taxon>Agaricomycotina</taxon>
        <taxon>Agaricomycetes</taxon>
        <taxon>Agaricomycetidae</taxon>
        <taxon>Agaricales</taxon>
        <taxon>Marasmiineae</taxon>
        <taxon>Mycenaceae</taxon>
        <taxon>Favolaschia</taxon>
    </lineage>
</organism>
<evidence type="ECO:0008006" key="5">
    <source>
        <dbReference type="Google" id="ProtNLM"/>
    </source>
</evidence>
<feature type="region of interest" description="Disordered" evidence="1">
    <location>
        <begin position="304"/>
        <end position="332"/>
    </location>
</feature>
<evidence type="ECO:0000313" key="4">
    <source>
        <dbReference type="Proteomes" id="UP001362999"/>
    </source>
</evidence>
<protein>
    <recommendedName>
        <fullName evidence="5">DUF4005 domain-containing protein</fullName>
    </recommendedName>
</protein>
<sequence>MIDVMAEGPRPHESEFLKMRGSVVLTVAVFPAPKWGHIAVGYTPSETNQRARMHRSQDLQRPYDQISVSLGVQSVSSKFLLIAWKAVLLCHSGWLEHILGNKFYAVSPKEMSSLFKPCENFSTAQTFCNGDLAAGRLTPPSNSPRHVNITTPRGLSLRARREAARIALSIQNFIRRAAPSGKGHSSKLKAAPFPPPSQAVQLVEEAPRSGAAYLSLYRNSSRERGFRNDSGERCQVSHLKYSRSRIPGLFGNSSFRRPASKARDEANLRLSASGVVQLSKSDIKIQKPIFRRPPSDARKLMSPQLSQQNCHHRTHQSKSDFRHPPSDDFTKSHVHVSRSCSIRSNSLNYNSYGFDFRFKLSSSTQSDLQKVANGLSW</sequence>
<evidence type="ECO:0000313" key="3">
    <source>
        <dbReference type="EMBL" id="KAK6984224.1"/>
    </source>
</evidence>